<dbReference type="PROSITE" id="PS51900">
    <property type="entry name" value="CB"/>
    <property type="match status" value="1"/>
</dbReference>
<proteinExistence type="inferred from homology"/>
<feature type="domain" description="Core-binding (CB)" evidence="8">
    <location>
        <begin position="1"/>
        <end position="78"/>
    </location>
</feature>
<dbReference type="Pfam" id="PF02899">
    <property type="entry name" value="Phage_int_SAM_1"/>
    <property type="match status" value="1"/>
</dbReference>
<dbReference type="GO" id="GO:0015074">
    <property type="term" value="P:DNA integration"/>
    <property type="evidence" value="ECO:0007669"/>
    <property type="project" value="UniProtKB-KW"/>
</dbReference>
<dbReference type="GO" id="GO:0003677">
    <property type="term" value="F:DNA binding"/>
    <property type="evidence" value="ECO:0007669"/>
    <property type="project" value="UniProtKB-UniRule"/>
</dbReference>
<keyword evidence="4 6" id="KW-0238">DNA-binding</keyword>
<evidence type="ECO:0000256" key="2">
    <source>
        <dbReference type="ARBA" id="ARBA00008857"/>
    </source>
</evidence>
<keyword evidence="5" id="KW-0233">DNA recombination</keyword>
<dbReference type="EMBL" id="VULX01000006">
    <property type="protein sequence ID" value="MSR91006.1"/>
    <property type="molecule type" value="Genomic_DNA"/>
</dbReference>
<dbReference type="Proteomes" id="UP000460287">
    <property type="component" value="Unassembled WGS sequence"/>
</dbReference>
<dbReference type="CDD" id="cd00397">
    <property type="entry name" value="DNA_BRE_C"/>
    <property type="match status" value="1"/>
</dbReference>
<evidence type="ECO:0000256" key="1">
    <source>
        <dbReference type="ARBA" id="ARBA00003283"/>
    </source>
</evidence>
<dbReference type="InterPro" id="IPR044068">
    <property type="entry name" value="CB"/>
</dbReference>
<dbReference type="InterPro" id="IPR002104">
    <property type="entry name" value="Integrase_catalytic"/>
</dbReference>
<dbReference type="SUPFAM" id="SSF56349">
    <property type="entry name" value="DNA breaking-rejoining enzymes"/>
    <property type="match status" value="1"/>
</dbReference>
<evidence type="ECO:0000256" key="4">
    <source>
        <dbReference type="ARBA" id="ARBA00023125"/>
    </source>
</evidence>
<feature type="domain" description="Tyr recombinase" evidence="7">
    <location>
        <begin position="98"/>
        <end position="275"/>
    </location>
</feature>
<keyword evidence="3" id="KW-0229">DNA integration</keyword>
<dbReference type="Gene3D" id="1.10.150.130">
    <property type="match status" value="1"/>
</dbReference>
<protein>
    <submittedName>
        <fullName evidence="9">Tyrosine-type recombinase/integrase</fullName>
    </submittedName>
</protein>
<sequence length="283" mass="33102">MELLYNFKDYLYDNEKSEKTVSSYISDIKQFFKFYSGKVSDIDKKVIRQYTAYLQSNFAIKTANRKLVSLHQFIEYLNEEEEMNISVKIKQLKVSNQNFIDVMIENSDVRRMVKAAEEKNDIRAVAIMYTLFYTGARVSELLQIKVDDVDRNSVYILGKGNKYRELLIPKKLKDVLNEYKTERNKGIHKCPNLFVGQRGPINRQTVHNMLKYYAGQAHFIDKTLVHAHSFRHLYAQNLAKLHVPPVVISQLLGHSLNVTGLYMQNSKKDLLKIINKMDMKDNF</sequence>
<name>A0A7X2T0V0_9CLOT</name>
<reference evidence="9 10" key="1">
    <citation type="submission" date="2019-08" db="EMBL/GenBank/DDBJ databases">
        <title>In-depth cultivation of the pig gut microbiome towards novel bacterial diversity and tailored functional studies.</title>
        <authorList>
            <person name="Wylensek D."/>
            <person name="Hitch T.C.A."/>
            <person name="Clavel T."/>
        </authorList>
    </citation>
    <scope>NUCLEOTIDE SEQUENCE [LARGE SCALE GENOMIC DNA]</scope>
    <source>
        <strain evidence="9 10">WCA-383-APC-5B</strain>
    </source>
</reference>
<evidence type="ECO:0000313" key="9">
    <source>
        <dbReference type="EMBL" id="MSR91006.1"/>
    </source>
</evidence>
<dbReference type="InterPro" id="IPR050090">
    <property type="entry name" value="Tyrosine_recombinase_XerCD"/>
</dbReference>
<dbReference type="Pfam" id="PF00589">
    <property type="entry name" value="Phage_integrase"/>
    <property type="match status" value="1"/>
</dbReference>
<dbReference type="AlphaFoldDB" id="A0A7X2T0V0"/>
<dbReference type="InterPro" id="IPR011010">
    <property type="entry name" value="DNA_brk_join_enz"/>
</dbReference>
<accession>A0A7X2T0V0</accession>
<evidence type="ECO:0000259" key="7">
    <source>
        <dbReference type="PROSITE" id="PS51898"/>
    </source>
</evidence>
<dbReference type="InterPro" id="IPR010998">
    <property type="entry name" value="Integrase_recombinase_N"/>
</dbReference>
<dbReference type="InterPro" id="IPR004107">
    <property type="entry name" value="Integrase_SAM-like_N"/>
</dbReference>
<gene>
    <name evidence="9" type="ORF">FYJ33_06190</name>
</gene>
<organism evidence="9 10">
    <name type="scientific">Inconstantimicrobium porci</name>
    <dbReference type="NCBI Taxonomy" id="2652291"/>
    <lineage>
        <taxon>Bacteria</taxon>
        <taxon>Bacillati</taxon>
        <taxon>Bacillota</taxon>
        <taxon>Clostridia</taxon>
        <taxon>Eubacteriales</taxon>
        <taxon>Clostridiaceae</taxon>
        <taxon>Inconstantimicrobium</taxon>
    </lineage>
</organism>
<dbReference type="PANTHER" id="PTHR30349:SF89">
    <property type="entry name" value="INTEGRASE_RECOMBINASE"/>
    <property type="match status" value="1"/>
</dbReference>
<dbReference type="GO" id="GO:0006310">
    <property type="term" value="P:DNA recombination"/>
    <property type="evidence" value="ECO:0007669"/>
    <property type="project" value="UniProtKB-KW"/>
</dbReference>
<comment type="similarity">
    <text evidence="2">Belongs to the 'phage' integrase family.</text>
</comment>
<comment type="caution">
    <text evidence="9">The sequence shown here is derived from an EMBL/GenBank/DDBJ whole genome shotgun (WGS) entry which is preliminary data.</text>
</comment>
<comment type="function">
    <text evidence="1">Site-specific tyrosine recombinase, which acts by catalyzing the cutting and rejoining of the recombining DNA molecules.</text>
</comment>
<dbReference type="Gene3D" id="1.10.443.10">
    <property type="entry name" value="Intergrase catalytic core"/>
    <property type="match status" value="1"/>
</dbReference>
<dbReference type="PROSITE" id="PS51898">
    <property type="entry name" value="TYR_RECOMBINASE"/>
    <property type="match status" value="1"/>
</dbReference>
<keyword evidence="10" id="KW-1185">Reference proteome</keyword>
<dbReference type="InterPro" id="IPR013762">
    <property type="entry name" value="Integrase-like_cat_sf"/>
</dbReference>
<evidence type="ECO:0000256" key="5">
    <source>
        <dbReference type="ARBA" id="ARBA00023172"/>
    </source>
</evidence>
<evidence type="ECO:0000259" key="8">
    <source>
        <dbReference type="PROSITE" id="PS51900"/>
    </source>
</evidence>
<evidence type="ECO:0000256" key="3">
    <source>
        <dbReference type="ARBA" id="ARBA00022908"/>
    </source>
</evidence>
<evidence type="ECO:0000256" key="6">
    <source>
        <dbReference type="PROSITE-ProRule" id="PRU01248"/>
    </source>
</evidence>
<evidence type="ECO:0000313" key="10">
    <source>
        <dbReference type="Proteomes" id="UP000460287"/>
    </source>
</evidence>
<dbReference type="RefSeq" id="WP_154530881.1">
    <property type="nucleotide sequence ID" value="NZ_VULX01000006.1"/>
</dbReference>
<dbReference type="PANTHER" id="PTHR30349">
    <property type="entry name" value="PHAGE INTEGRASE-RELATED"/>
    <property type="match status" value="1"/>
</dbReference>